<sequence>MLLTAGLSQDPFLVALDHAPRQGVLRMADVIPPAGHNEYASNFYQRTGCRMNVVLRFVWATLFGVLSI</sequence>
<organism evidence="1 2">
    <name type="scientific">Vreelandella populi</name>
    <dbReference type="NCBI Taxonomy" id="2498858"/>
    <lineage>
        <taxon>Bacteria</taxon>
        <taxon>Pseudomonadati</taxon>
        <taxon>Pseudomonadota</taxon>
        <taxon>Gammaproteobacteria</taxon>
        <taxon>Oceanospirillales</taxon>
        <taxon>Halomonadaceae</taxon>
        <taxon>Vreelandella</taxon>
    </lineage>
</organism>
<keyword evidence="2" id="KW-1185">Reference proteome</keyword>
<dbReference type="Proteomes" id="UP000286912">
    <property type="component" value="Unassembled WGS sequence"/>
</dbReference>
<protein>
    <submittedName>
        <fullName evidence="1">Uncharacterized protein</fullName>
    </submittedName>
</protein>
<dbReference type="OrthoDB" id="343383at2"/>
<dbReference type="AlphaFoldDB" id="A0A433LH88"/>
<reference evidence="1 2" key="1">
    <citation type="submission" date="2018-12" db="EMBL/GenBank/DDBJ databases">
        <title>three novel Halomonas strain isolated from plants.</title>
        <authorList>
            <person name="Sun C."/>
        </authorList>
    </citation>
    <scope>NUCLEOTIDE SEQUENCE [LARGE SCALE GENOMIC DNA]</scope>
    <source>
        <strain evidence="1 2">RC</strain>
    </source>
</reference>
<gene>
    <name evidence="1" type="ORF">ELY37_01610</name>
</gene>
<proteinExistence type="predicted"/>
<dbReference type="RefSeq" id="WP_126950066.1">
    <property type="nucleotide sequence ID" value="NZ_RZHD01000002.1"/>
</dbReference>
<name>A0A433LH88_9GAMM</name>
<dbReference type="EMBL" id="RZHD01000002">
    <property type="protein sequence ID" value="RUR49420.1"/>
    <property type="molecule type" value="Genomic_DNA"/>
</dbReference>
<accession>A0A433LH88</accession>
<comment type="caution">
    <text evidence="1">The sequence shown here is derived from an EMBL/GenBank/DDBJ whole genome shotgun (WGS) entry which is preliminary data.</text>
</comment>
<evidence type="ECO:0000313" key="2">
    <source>
        <dbReference type="Proteomes" id="UP000286912"/>
    </source>
</evidence>
<evidence type="ECO:0000313" key="1">
    <source>
        <dbReference type="EMBL" id="RUR49420.1"/>
    </source>
</evidence>